<dbReference type="EMBL" id="CAJPVJ010039459">
    <property type="protein sequence ID" value="CAG2181723.1"/>
    <property type="molecule type" value="Genomic_DNA"/>
</dbReference>
<gene>
    <name evidence="2" type="ORF">ONB1V03_LOCUS21144</name>
</gene>
<proteinExistence type="predicted"/>
<keyword evidence="3" id="KW-1185">Reference proteome</keyword>
<dbReference type="Proteomes" id="UP000728032">
    <property type="component" value="Unassembled WGS sequence"/>
</dbReference>
<name>A0A7R9R0R0_9ACAR</name>
<protein>
    <submittedName>
        <fullName evidence="2">Uncharacterized protein</fullName>
    </submittedName>
</protein>
<accession>A0A7R9R0R0</accession>
<evidence type="ECO:0000313" key="3">
    <source>
        <dbReference type="Proteomes" id="UP000728032"/>
    </source>
</evidence>
<feature type="non-terminal residue" evidence="2">
    <location>
        <position position="88"/>
    </location>
</feature>
<dbReference type="AlphaFoldDB" id="A0A7R9R0R0"/>
<evidence type="ECO:0000256" key="1">
    <source>
        <dbReference type="SAM" id="MobiDB-lite"/>
    </source>
</evidence>
<evidence type="ECO:0000313" key="2">
    <source>
        <dbReference type="EMBL" id="CAD7664586.1"/>
    </source>
</evidence>
<sequence length="88" mass="10110">MRAFMRLTPKVMKMSFNRTAFLVNRSQIMRTCLQTRSAQTMTSQSSDNEIQPPAVSLDDKQYDQKIVKIVTDISNLTLIEVSELNQLL</sequence>
<organism evidence="2">
    <name type="scientific">Oppiella nova</name>
    <dbReference type="NCBI Taxonomy" id="334625"/>
    <lineage>
        <taxon>Eukaryota</taxon>
        <taxon>Metazoa</taxon>
        <taxon>Ecdysozoa</taxon>
        <taxon>Arthropoda</taxon>
        <taxon>Chelicerata</taxon>
        <taxon>Arachnida</taxon>
        <taxon>Acari</taxon>
        <taxon>Acariformes</taxon>
        <taxon>Sarcoptiformes</taxon>
        <taxon>Oribatida</taxon>
        <taxon>Brachypylina</taxon>
        <taxon>Oppioidea</taxon>
        <taxon>Oppiidae</taxon>
        <taxon>Oppiella</taxon>
    </lineage>
</organism>
<feature type="region of interest" description="Disordered" evidence="1">
    <location>
        <begin position="35"/>
        <end position="55"/>
    </location>
</feature>
<dbReference type="EMBL" id="OC954284">
    <property type="protein sequence ID" value="CAD7664586.1"/>
    <property type="molecule type" value="Genomic_DNA"/>
</dbReference>
<feature type="compositionally biased region" description="Polar residues" evidence="1">
    <location>
        <begin position="35"/>
        <end position="49"/>
    </location>
</feature>
<reference evidence="2" key="1">
    <citation type="submission" date="2020-11" db="EMBL/GenBank/DDBJ databases">
        <authorList>
            <person name="Tran Van P."/>
        </authorList>
    </citation>
    <scope>NUCLEOTIDE SEQUENCE</scope>
</reference>
<dbReference type="OrthoDB" id="250175at2759"/>